<dbReference type="NCBIfam" id="NF001908">
    <property type="entry name" value="PRK00668.1"/>
    <property type="match status" value="1"/>
</dbReference>
<dbReference type="InterPro" id="IPR001564">
    <property type="entry name" value="Nucleoside_diP_kinase"/>
</dbReference>
<keyword evidence="11" id="KW-0963">Cytoplasm</keyword>
<evidence type="ECO:0000256" key="2">
    <source>
        <dbReference type="ARBA" id="ARBA00008142"/>
    </source>
</evidence>
<evidence type="ECO:0000259" key="15">
    <source>
        <dbReference type="SMART" id="SM00562"/>
    </source>
</evidence>
<keyword evidence="11" id="KW-0460">Magnesium</keyword>
<keyword evidence="3 11" id="KW-0597">Phosphoprotein</keyword>
<reference evidence="16 17" key="1">
    <citation type="journal article" date="2014" name="Int. J. Syst. Evol. Microbiol.">
        <title>Complete genome sequence of Corynebacterium casei LMG S-19264T (=DSM 44701T), isolated from a smear-ripened cheese.</title>
        <authorList>
            <consortium name="US DOE Joint Genome Institute (JGI-PGF)"/>
            <person name="Walter F."/>
            <person name="Albersmeier A."/>
            <person name="Kalinowski J."/>
            <person name="Ruckert C."/>
        </authorList>
    </citation>
    <scope>NUCLEOTIDE SEQUENCE [LARGE SCALE GENOMIC DNA]</scope>
    <source>
        <strain evidence="16 17">CGMCC 1.15286</strain>
    </source>
</reference>
<feature type="binding site" evidence="11 12">
    <location>
        <position position="57"/>
    </location>
    <ligand>
        <name>ATP</name>
        <dbReference type="ChEBI" id="CHEBI:30616"/>
    </ligand>
</feature>
<dbReference type="FunFam" id="3.30.70.141:FF:000002">
    <property type="entry name" value="Nucleoside diphosphate kinase"/>
    <property type="match status" value="1"/>
</dbReference>
<dbReference type="Proteomes" id="UP000600247">
    <property type="component" value="Unassembled WGS sequence"/>
</dbReference>
<evidence type="ECO:0000256" key="4">
    <source>
        <dbReference type="ARBA" id="ARBA00022679"/>
    </source>
</evidence>
<comment type="subcellular location">
    <subcellularLocation>
        <location evidence="11">Cytoplasm</location>
    </subcellularLocation>
</comment>
<keyword evidence="8 11" id="KW-0546">Nucleotide metabolism</keyword>
<gene>
    <name evidence="11 16" type="primary">ndk</name>
    <name evidence="16" type="ORF">GCM10010918_36100</name>
</gene>
<comment type="catalytic activity">
    <reaction evidence="11 14">
        <text>a 2'-deoxyribonucleoside 5'-diphosphate + ATP = a 2'-deoxyribonucleoside 5'-triphosphate + ADP</text>
        <dbReference type="Rhea" id="RHEA:44640"/>
        <dbReference type="ChEBI" id="CHEBI:30616"/>
        <dbReference type="ChEBI" id="CHEBI:61560"/>
        <dbReference type="ChEBI" id="CHEBI:73316"/>
        <dbReference type="ChEBI" id="CHEBI:456216"/>
        <dbReference type="EC" id="2.7.4.6"/>
    </reaction>
</comment>
<dbReference type="Pfam" id="PF00334">
    <property type="entry name" value="NDK"/>
    <property type="match status" value="1"/>
</dbReference>
<dbReference type="InterPro" id="IPR034907">
    <property type="entry name" value="NDK-like_dom"/>
</dbReference>
<feature type="binding site" evidence="11 12">
    <location>
        <position position="91"/>
    </location>
    <ligand>
        <name>ATP</name>
        <dbReference type="ChEBI" id="CHEBI:30616"/>
    </ligand>
</feature>
<comment type="catalytic activity">
    <reaction evidence="11">
        <text>a ribonucleoside 5'-diphosphate + ATP = a ribonucleoside 5'-triphosphate + ADP</text>
        <dbReference type="Rhea" id="RHEA:18113"/>
        <dbReference type="ChEBI" id="CHEBI:30616"/>
        <dbReference type="ChEBI" id="CHEBI:57930"/>
        <dbReference type="ChEBI" id="CHEBI:61557"/>
        <dbReference type="ChEBI" id="CHEBI:456216"/>
        <dbReference type="EC" id="2.7.4.6"/>
    </reaction>
</comment>
<comment type="catalytic activity">
    <reaction evidence="10">
        <text>dZDP + ATP = dZTP + ADP</text>
        <dbReference type="Rhea" id="RHEA:67644"/>
        <dbReference type="ChEBI" id="CHEBI:30616"/>
        <dbReference type="ChEBI" id="CHEBI:172929"/>
        <dbReference type="ChEBI" id="CHEBI:172931"/>
        <dbReference type="ChEBI" id="CHEBI:456216"/>
    </reaction>
</comment>
<organism evidence="16 17">
    <name type="scientific">Paenibacillus radicis</name>
    <name type="common">ex Gao et al. 2016</name>
    <dbReference type="NCBI Taxonomy" id="1737354"/>
    <lineage>
        <taxon>Bacteria</taxon>
        <taxon>Bacillati</taxon>
        <taxon>Bacillota</taxon>
        <taxon>Bacilli</taxon>
        <taxon>Bacillales</taxon>
        <taxon>Paenibacillaceae</taxon>
        <taxon>Paenibacillus</taxon>
    </lineage>
</organism>
<comment type="function">
    <text evidence="9">(Microbial infection) Catalyzes the phosphorylation of dZDP to dZTP, when the bacterium is infected by a phage that produces the substrate for the synthesis of dZTP (2- amino-2'-deoxyadenosine 5'-triphosphate), which is then used by the phage as a DNA polymerase substrate.</text>
</comment>
<evidence type="ECO:0000313" key="16">
    <source>
        <dbReference type="EMBL" id="GGG76366.1"/>
    </source>
</evidence>
<keyword evidence="5 11" id="KW-0547">Nucleotide-binding</keyword>
<dbReference type="Gene3D" id="3.30.70.141">
    <property type="entry name" value="Nucleoside diphosphate kinase-like domain"/>
    <property type="match status" value="1"/>
</dbReference>
<comment type="cofactor">
    <cofactor evidence="1 11">
        <name>Mg(2+)</name>
        <dbReference type="ChEBI" id="CHEBI:18420"/>
    </cofactor>
</comment>
<evidence type="ECO:0000256" key="7">
    <source>
        <dbReference type="ARBA" id="ARBA00022840"/>
    </source>
</evidence>
<dbReference type="InterPro" id="IPR023005">
    <property type="entry name" value="Nucleoside_diP_kinase_AS"/>
</dbReference>
<accession>A0A917HE43</accession>
<comment type="subunit">
    <text evidence="11">Homotetramer.</text>
</comment>
<dbReference type="HAMAP" id="MF_00451">
    <property type="entry name" value="NDP_kinase"/>
    <property type="match status" value="1"/>
</dbReference>
<evidence type="ECO:0000256" key="3">
    <source>
        <dbReference type="ARBA" id="ARBA00022553"/>
    </source>
</evidence>
<feature type="binding site" evidence="11 12">
    <location>
        <position position="9"/>
    </location>
    <ligand>
        <name>ATP</name>
        <dbReference type="ChEBI" id="CHEBI:30616"/>
    </ligand>
</feature>
<evidence type="ECO:0000256" key="1">
    <source>
        <dbReference type="ARBA" id="ARBA00001946"/>
    </source>
</evidence>
<evidence type="ECO:0000256" key="5">
    <source>
        <dbReference type="ARBA" id="ARBA00022741"/>
    </source>
</evidence>
<comment type="function">
    <text evidence="11">Major role in the synthesis of nucleoside triphosphates other than ATP. The ATP gamma phosphate is transferred to the NDP beta phosphate via a ping-pong mechanism, using a phosphorylated active-site intermediate.</text>
</comment>
<dbReference type="EC" id="2.7.4.6" evidence="11 14"/>
<dbReference type="SUPFAM" id="SSF54919">
    <property type="entry name" value="Nucleoside diphosphate kinase, NDK"/>
    <property type="match status" value="1"/>
</dbReference>
<evidence type="ECO:0000313" key="17">
    <source>
        <dbReference type="Proteomes" id="UP000600247"/>
    </source>
</evidence>
<dbReference type="PRINTS" id="PR01243">
    <property type="entry name" value="NUCDPKINASE"/>
</dbReference>
<dbReference type="GO" id="GO:0005524">
    <property type="term" value="F:ATP binding"/>
    <property type="evidence" value="ECO:0007669"/>
    <property type="project" value="UniProtKB-UniRule"/>
</dbReference>
<evidence type="ECO:0000256" key="14">
    <source>
        <dbReference type="RuleBase" id="RU004013"/>
    </source>
</evidence>
<feature type="binding site" evidence="11 12">
    <location>
        <position position="102"/>
    </location>
    <ligand>
        <name>ATP</name>
        <dbReference type="ChEBI" id="CHEBI:30616"/>
    </ligand>
</feature>
<protein>
    <recommendedName>
        <fullName evidence="11 14">Nucleoside diphosphate kinase</fullName>
        <shortName evidence="11">NDK</shortName>
        <shortName evidence="11">NDP kinase</shortName>
        <ecNumber evidence="11 14">2.7.4.6</ecNumber>
    </recommendedName>
    <alternativeName>
        <fullName evidence="11">Nucleoside-2-P kinase</fullName>
    </alternativeName>
</protein>
<feature type="binding site" evidence="11 12">
    <location>
        <position position="112"/>
    </location>
    <ligand>
        <name>ATP</name>
        <dbReference type="ChEBI" id="CHEBI:30616"/>
    </ligand>
</feature>
<keyword evidence="11" id="KW-0479">Metal-binding</keyword>
<proteinExistence type="inferred from homology"/>
<dbReference type="GO" id="GO:0006228">
    <property type="term" value="P:UTP biosynthetic process"/>
    <property type="evidence" value="ECO:0007669"/>
    <property type="project" value="UniProtKB-UniRule"/>
</dbReference>
<dbReference type="PROSITE" id="PS51374">
    <property type="entry name" value="NDPK_LIKE"/>
    <property type="match status" value="1"/>
</dbReference>
<dbReference type="RefSeq" id="WP_042164375.1">
    <property type="nucleotide sequence ID" value="NZ_BMHY01000007.1"/>
</dbReference>
<keyword evidence="17" id="KW-1185">Reference proteome</keyword>
<dbReference type="GO" id="GO:0004550">
    <property type="term" value="F:nucleoside diphosphate kinase activity"/>
    <property type="evidence" value="ECO:0007669"/>
    <property type="project" value="UniProtKB-UniRule"/>
</dbReference>
<feature type="active site" description="Pros-phosphohistidine intermediate" evidence="11 12">
    <location>
        <position position="115"/>
    </location>
</feature>
<sequence>MERTFILVKPDGVKRGLVGNIVSRFESKGFHLAQAKLISIDQSLAETHYAEHAARPFFGDLVSFITSGPSFAMVWEGDGAVKNARSLIGKTNPADAEPGTIRGDFALSVESNIVHGSDSPENADREIGLFFH</sequence>
<evidence type="ECO:0000256" key="6">
    <source>
        <dbReference type="ARBA" id="ARBA00022777"/>
    </source>
</evidence>
<dbReference type="AlphaFoldDB" id="A0A917HE43"/>
<feature type="domain" description="Nucleoside diphosphate kinase-like" evidence="15">
    <location>
        <begin position="1"/>
        <end position="131"/>
    </location>
</feature>
<dbReference type="CDD" id="cd04413">
    <property type="entry name" value="NDPk_I"/>
    <property type="match status" value="1"/>
</dbReference>
<feature type="binding site" evidence="11 12">
    <location>
        <position position="85"/>
    </location>
    <ligand>
        <name>ATP</name>
        <dbReference type="ChEBI" id="CHEBI:30616"/>
    </ligand>
</feature>
<dbReference type="SMART" id="SM00562">
    <property type="entry name" value="NDK"/>
    <property type="match status" value="1"/>
</dbReference>
<evidence type="ECO:0000256" key="11">
    <source>
        <dbReference type="HAMAP-Rule" id="MF_00451"/>
    </source>
</evidence>
<evidence type="ECO:0000256" key="9">
    <source>
        <dbReference type="ARBA" id="ARBA00024802"/>
    </source>
</evidence>
<evidence type="ECO:0000256" key="13">
    <source>
        <dbReference type="RuleBase" id="RU004011"/>
    </source>
</evidence>
<dbReference type="GO" id="GO:0046872">
    <property type="term" value="F:metal ion binding"/>
    <property type="evidence" value="ECO:0007669"/>
    <property type="project" value="UniProtKB-KW"/>
</dbReference>
<dbReference type="PANTHER" id="PTHR11349">
    <property type="entry name" value="NUCLEOSIDE DIPHOSPHATE KINASE"/>
    <property type="match status" value="1"/>
</dbReference>
<evidence type="ECO:0000256" key="10">
    <source>
        <dbReference type="ARBA" id="ARBA00047945"/>
    </source>
</evidence>
<evidence type="ECO:0000256" key="8">
    <source>
        <dbReference type="ARBA" id="ARBA00023080"/>
    </source>
</evidence>
<dbReference type="GO" id="GO:0006241">
    <property type="term" value="P:CTP biosynthetic process"/>
    <property type="evidence" value="ECO:0007669"/>
    <property type="project" value="UniProtKB-UniRule"/>
</dbReference>
<comment type="caution">
    <text evidence="16">The sequence shown here is derived from an EMBL/GenBank/DDBJ whole genome shotgun (WGS) entry which is preliminary data.</text>
</comment>
<dbReference type="InterPro" id="IPR036850">
    <property type="entry name" value="NDK-like_dom_sf"/>
</dbReference>
<dbReference type="PROSITE" id="PS00469">
    <property type="entry name" value="NDPK"/>
    <property type="match status" value="1"/>
</dbReference>
<keyword evidence="7 11" id="KW-0067">ATP-binding</keyword>
<keyword evidence="4 11" id="KW-0808">Transferase</keyword>
<dbReference type="GO" id="GO:0006183">
    <property type="term" value="P:GTP biosynthetic process"/>
    <property type="evidence" value="ECO:0007669"/>
    <property type="project" value="UniProtKB-UniRule"/>
</dbReference>
<comment type="similarity">
    <text evidence="2 11 12 13">Belongs to the NDK family.</text>
</comment>
<name>A0A917HE43_9BACL</name>
<keyword evidence="6 11" id="KW-0418">Kinase</keyword>
<dbReference type="GO" id="GO:0005737">
    <property type="term" value="C:cytoplasm"/>
    <property type="evidence" value="ECO:0007669"/>
    <property type="project" value="UniProtKB-SubCell"/>
</dbReference>
<evidence type="ECO:0000256" key="12">
    <source>
        <dbReference type="PROSITE-ProRule" id="PRU00706"/>
    </source>
</evidence>
<dbReference type="EMBL" id="BMHY01000007">
    <property type="protein sequence ID" value="GGG76366.1"/>
    <property type="molecule type" value="Genomic_DNA"/>
</dbReference>